<dbReference type="SUPFAM" id="SSF51004">
    <property type="entry name" value="C-terminal (heme d1) domain of cytochrome cd1-nitrite reductase"/>
    <property type="match status" value="1"/>
</dbReference>
<proteinExistence type="inferred from homology"/>
<comment type="similarity">
    <text evidence="1">Belongs to the cycloisomerase 2 family.</text>
</comment>
<dbReference type="InterPro" id="IPR015943">
    <property type="entry name" value="WD40/YVTN_repeat-like_dom_sf"/>
</dbReference>
<evidence type="ECO:0008006" key="6">
    <source>
        <dbReference type="Google" id="ProtNLM"/>
    </source>
</evidence>
<comment type="caution">
    <text evidence="4">The sequence shown here is derived from an EMBL/GenBank/DDBJ whole genome shotgun (WGS) entry which is preliminary data.</text>
</comment>
<organism evidence="4 5">
    <name type="scientific">Lunatimonas lonarensis</name>
    <dbReference type="NCBI Taxonomy" id="1232681"/>
    <lineage>
        <taxon>Bacteria</taxon>
        <taxon>Pseudomonadati</taxon>
        <taxon>Bacteroidota</taxon>
        <taxon>Cytophagia</taxon>
        <taxon>Cytophagales</taxon>
        <taxon>Cyclobacteriaceae</taxon>
    </lineage>
</organism>
<keyword evidence="2" id="KW-0313">Glucose metabolism</keyword>
<dbReference type="RefSeq" id="WP_010854971.1">
    <property type="nucleotide sequence ID" value="NZ_AQHR01000085.1"/>
</dbReference>
<dbReference type="PANTHER" id="PTHR30344:SF1">
    <property type="entry name" value="6-PHOSPHOGLUCONOLACTONASE"/>
    <property type="match status" value="1"/>
</dbReference>
<evidence type="ECO:0000256" key="1">
    <source>
        <dbReference type="ARBA" id="ARBA00005564"/>
    </source>
</evidence>
<accession>R7ZQM6</accession>
<dbReference type="InterPro" id="IPR050282">
    <property type="entry name" value="Cycloisomerase_2"/>
</dbReference>
<dbReference type="GO" id="GO:0005829">
    <property type="term" value="C:cytosol"/>
    <property type="evidence" value="ECO:0007669"/>
    <property type="project" value="TreeGrafter"/>
</dbReference>
<evidence type="ECO:0000256" key="2">
    <source>
        <dbReference type="ARBA" id="ARBA00022526"/>
    </source>
</evidence>
<protein>
    <recommendedName>
        <fullName evidence="6">6-phosphogluconolactonase</fullName>
    </recommendedName>
</protein>
<dbReference type="InterPro" id="IPR019405">
    <property type="entry name" value="Lactonase_7-beta_prop"/>
</dbReference>
<keyword evidence="5" id="KW-1185">Reference proteome</keyword>
<dbReference type="Pfam" id="PF10282">
    <property type="entry name" value="Lactonase"/>
    <property type="match status" value="1"/>
</dbReference>
<dbReference type="GO" id="GO:0017057">
    <property type="term" value="F:6-phosphogluconolactonase activity"/>
    <property type="evidence" value="ECO:0007669"/>
    <property type="project" value="TreeGrafter"/>
</dbReference>
<keyword evidence="2" id="KW-0119">Carbohydrate metabolism</keyword>
<evidence type="ECO:0000313" key="5">
    <source>
        <dbReference type="Proteomes" id="UP000013909"/>
    </source>
</evidence>
<reference evidence="4 5" key="1">
    <citation type="submission" date="2013-02" db="EMBL/GenBank/DDBJ databases">
        <title>A novel strain isolated from Lonar lake, Maharashtra, India.</title>
        <authorList>
            <person name="Singh A."/>
        </authorList>
    </citation>
    <scope>NUCLEOTIDE SEQUENCE [LARGE SCALE GENOMIC DNA]</scope>
    <source>
        <strain evidence="4 5">AK24</strain>
    </source>
</reference>
<name>R7ZQM6_9BACT</name>
<dbReference type="PATRIC" id="fig|1288963.3.peg.2824"/>
<dbReference type="EMBL" id="AQHR01000085">
    <property type="protein sequence ID" value="EON76387.1"/>
    <property type="molecule type" value="Genomic_DNA"/>
</dbReference>
<gene>
    <name evidence="4" type="ORF">ADIS_2837</name>
</gene>
<dbReference type="AlphaFoldDB" id="R7ZQM6"/>
<feature type="signal peptide" evidence="3">
    <location>
        <begin position="1"/>
        <end position="21"/>
    </location>
</feature>
<evidence type="ECO:0000313" key="4">
    <source>
        <dbReference type="EMBL" id="EON76387.1"/>
    </source>
</evidence>
<keyword evidence="3" id="KW-0732">Signal</keyword>
<dbReference type="STRING" id="1232681.ADIS_2837"/>
<dbReference type="OrthoDB" id="9790815at2"/>
<dbReference type="Gene3D" id="2.130.10.10">
    <property type="entry name" value="YVTN repeat-like/Quinoprotein amine dehydrogenase"/>
    <property type="match status" value="1"/>
</dbReference>
<dbReference type="Proteomes" id="UP000013909">
    <property type="component" value="Unassembled WGS sequence"/>
</dbReference>
<dbReference type="InterPro" id="IPR011048">
    <property type="entry name" value="Haem_d1_sf"/>
</dbReference>
<dbReference type="GO" id="GO:0006006">
    <property type="term" value="P:glucose metabolic process"/>
    <property type="evidence" value="ECO:0007669"/>
    <property type="project" value="UniProtKB-KW"/>
</dbReference>
<evidence type="ECO:0000256" key="3">
    <source>
        <dbReference type="SAM" id="SignalP"/>
    </source>
</evidence>
<dbReference type="PANTHER" id="PTHR30344">
    <property type="entry name" value="6-PHOSPHOGLUCONOLACTONASE-RELATED"/>
    <property type="match status" value="1"/>
</dbReference>
<sequence length="385" mass="42348">MIRLFLLAVLCTTFSQNMSYAQLPSKEIWYVGTFSESGSKGLYVMEFDRLLGQFTELQTVHDRKSPSFVSLHPSNQFLYAAYREGMEEGDPNGTIVAYRIDAYTGLLQKINEVSSEGASPCHVSVDPSGDVVFVSNYQGGNLASYKIREDGGLHPASSVFGHEGSNAKPDRQSRAHMHSVIPSLNGNFAFASDLGADRIFTYKVESNTGSLLPAKRGSVRATPGSGPRHFVLHREIPFAYSIEELSNTVAVYQVNPYNGRLRPKGRYNLLSNQVQSEQNSAADIHISVDGKWLYASNRGQDNLAIFKINPADGALTAVGHVPSGGLHPRNFRVDELGEFVYVANMNSDQIIVFSYDSVTGSLNPTEMQVQIPRPACVVQLFINPR</sequence>
<feature type="chain" id="PRO_5004450993" description="6-phosphogluconolactonase" evidence="3">
    <location>
        <begin position="22"/>
        <end position="385"/>
    </location>
</feature>